<dbReference type="EMBL" id="JBBEGN010000003">
    <property type="protein sequence ID" value="MEJ2867859.1"/>
    <property type="molecule type" value="Genomic_DNA"/>
</dbReference>
<dbReference type="InterPro" id="IPR043129">
    <property type="entry name" value="ATPase_NBD"/>
</dbReference>
<evidence type="ECO:0000256" key="2">
    <source>
        <dbReference type="SAM" id="MobiDB-lite"/>
    </source>
</evidence>
<dbReference type="SUPFAM" id="SSF46785">
    <property type="entry name" value="Winged helix' DNA-binding domain"/>
    <property type="match status" value="1"/>
</dbReference>
<dbReference type="Pfam" id="PF12802">
    <property type="entry name" value="MarR_2"/>
    <property type="match status" value="1"/>
</dbReference>
<dbReference type="Gene3D" id="1.10.10.10">
    <property type="entry name" value="Winged helix-like DNA-binding domain superfamily/Winged helix DNA-binding domain"/>
    <property type="match status" value="1"/>
</dbReference>
<protein>
    <submittedName>
        <fullName evidence="4">ROK family transcriptional regulator</fullName>
    </submittedName>
</protein>
<accession>A0ABU8MKL4</accession>
<comment type="caution">
    <text evidence="4">The sequence shown here is derived from an EMBL/GenBank/DDBJ whole genome shotgun (WGS) entry which is preliminary data.</text>
</comment>
<feature type="domain" description="HTH marR-type" evidence="3">
    <location>
        <begin position="24"/>
        <end position="78"/>
    </location>
</feature>
<dbReference type="Gene3D" id="3.30.420.40">
    <property type="match status" value="2"/>
</dbReference>
<organism evidence="4 5">
    <name type="scientific">Actinomycetospora aurantiaca</name>
    <dbReference type="NCBI Taxonomy" id="3129233"/>
    <lineage>
        <taxon>Bacteria</taxon>
        <taxon>Bacillati</taxon>
        <taxon>Actinomycetota</taxon>
        <taxon>Actinomycetes</taxon>
        <taxon>Pseudonocardiales</taxon>
        <taxon>Pseudonocardiaceae</taxon>
        <taxon>Actinomycetospora</taxon>
    </lineage>
</organism>
<sequence>MGSDDERGHSDAARPSRAAVDRWRTAARVLGEVRRDPGLTRVVLAERLGLSSATATETVARLREAGWVAEERAPVAGRGRPTTRLAPAAGGPTVLALDLRHEDWRLGVAGLDGVPALVASGRRVRQCPDEVAAAVADRDGTPLALAVSFPAPMSDGRVVRSGELDWTSLDLARVVGGASVPLLQGNDATLAGLAEARTGAAAGAGTALSLLVEVGLGGTLLIDGRPQTGAHGAAGEFGHLPFGDPAVACACGARGCWGPEVDGYGLARRLDLPAPDDPRTFAASVLDRTDPPAREAVAAAGAALGRGVAGLVNAHDPDVVVLGGLAPQLRGAAFDEAYRAGLMSWRRSAPTPVRDGVHGADAALHGAVALALDEVTSAEGLARAASDDRPLTGPAARLDALDTEVRRGRRARRHEETDRDRTG</sequence>
<gene>
    <name evidence="4" type="ORF">WCD74_08795</name>
</gene>
<dbReference type="Pfam" id="PF00480">
    <property type="entry name" value="ROK"/>
    <property type="match status" value="1"/>
</dbReference>
<evidence type="ECO:0000256" key="1">
    <source>
        <dbReference type="ARBA" id="ARBA00006479"/>
    </source>
</evidence>
<feature type="compositionally biased region" description="Basic and acidic residues" evidence="2">
    <location>
        <begin position="413"/>
        <end position="423"/>
    </location>
</feature>
<reference evidence="4 5" key="1">
    <citation type="submission" date="2024-03" db="EMBL/GenBank/DDBJ databases">
        <title>Actinomycetospora sp. OC33-EN08, a novel actinomycete isolated from wild orchid (Aerides multiflora).</title>
        <authorList>
            <person name="Suriyachadkun C."/>
        </authorList>
    </citation>
    <scope>NUCLEOTIDE SEQUENCE [LARGE SCALE GENOMIC DNA]</scope>
    <source>
        <strain evidence="4 5">OC33-EN08</strain>
    </source>
</reference>
<dbReference type="SUPFAM" id="SSF53067">
    <property type="entry name" value="Actin-like ATPase domain"/>
    <property type="match status" value="1"/>
</dbReference>
<name>A0ABU8MKL4_9PSEU</name>
<dbReference type="InterPro" id="IPR036388">
    <property type="entry name" value="WH-like_DNA-bd_sf"/>
</dbReference>
<dbReference type="InterPro" id="IPR036390">
    <property type="entry name" value="WH_DNA-bd_sf"/>
</dbReference>
<dbReference type="InterPro" id="IPR000600">
    <property type="entry name" value="ROK"/>
</dbReference>
<comment type="similarity">
    <text evidence="1">Belongs to the ROK (NagC/XylR) family.</text>
</comment>
<evidence type="ECO:0000313" key="5">
    <source>
        <dbReference type="Proteomes" id="UP001385809"/>
    </source>
</evidence>
<dbReference type="InterPro" id="IPR000835">
    <property type="entry name" value="HTH_MarR-typ"/>
</dbReference>
<feature type="region of interest" description="Disordered" evidence="2">
    <location>
        <begin position="382"/>
        <end position="423"/>
    </location>
</feature>
<proteinExistence type="inferred from homology"/>
<dbReference type="RefSeq" id="WP_337694466.1">
    <property type="nucleotide sequence ID" value="NZ_JBBEGN010000003.1"/>
</dbReference>
<dbReference type="PANTHER" id="PTHR18964:SF149">
    <property type="entry name" value="BIFUNCTIONAL UDP-N-ACETYLGLUCOSAMINE 2-EPIMERASE_N-ACETYLMANNOSAMINE KINASE"/>
    <property type="match status" value="1"/>
</dbReference>
<keyword evidence="5" id="KW-1185">Reference proteome</keyword>
<dbReference type="PANTHER" id="PTHR18964">
    <property type="entry name" value="ROK (REPRESSOR, ORF, KINASE) FAMILY"/>
    <property type="match status" value="1"/>
</dbReference>
<evidence type="ECO:0000313" key="4">
    <source>
        <dbReference type="EMBL" id="MEJ2867859.1"/>
    </source>
</evidence>
<dbReference type="Proteomes" id="UP001385809">
    <property type="component" value="Unassembled WGS sequence"/>
</dbReference>
<evidence type="ECO:0000259" key="3">
    <source>
        <dbReference type="Pfam" id="PF12802"/>
    </source>
</evidence>